<dbReference type="RefSeq" id="WP_196990017.1">
    <property type="nucleotide sequence ID" value="NZ_JADWYR010000001.1"/>
</dbReference>
<evidence type="ECO:0000313" key="2">
    <source>
        <dbReference type="EMBL" id="MBG9375995.1"/>
    </source>
</evidence>
<comment type="caution">
    <text evidence="2">The sequence shown here is derived from an EMBL/GenBank/DDBJ whole genome shotgun (WGS) entry which is preliminary data.</text>
</comment>
<keyword evidence="3" id="KW-1185">Reference proteome</keyword>
<proteinExistence type="predicted"/>
<dbReference type="EMBL" id="JADWYR010000001">
    <property type="protein sequence ID" value="MBG9375995.1"/>
    <property type="molecule type" value="Genomic_DNA"/>
</dbReference>
<dbReference type="Pfam" id="PF12867">
    <property type="entry name" value="DinB_2"/>
    <property type="match status" value="1"/>
</dbReference>
<name>A0A931E665_9BACT</name>
<feature type="domain" description="DinB-like" evidence="1">
    <location>
        <begin position="25"/>
        <end position="145"/>
    </location>
</feature>
<reference evidence="2" key="1">
    <citation type="submission" date="2020-11" db="EMBL/GenBank/DDBJ databases">
        <title>Bacterial whole genome sequence for Panacibacter sp. DH6.</title>
        <authorList>
            <person name="Le V."/>
            <person name="Ko S."/>
            <person name="Ahn C.-Y."/>
            <person name="Oh H.-M."/>
        </authorList>
    </citation>
    <scope>NUCLEOTIDE SEQUENCE</scope>
    <source>
        <strain evidence="2">DH6</strain>
    </source>
</reference>
<accession>A0A931E665</accession>
<organism evidence="2 3">
    <name type="scientific">Panacibacter microcysteis</name>
    <dbReference type="NCBI Taxonomy" id="2793269"/>
    <lineage>
        <taxon>Bacteria</taxon>
        <taxon>Pseudomonadati</taxon>
        <taxon>Bacteroidota</taxon>
        <taxon>Chitinophagia</taxon>
        <taxon>Chitinophagales</taxon>
        <taxon>Chitinophagaceae</taxon>
        <taxon>Panacibacter</taxon>
    </lineage>
</organism>
<gene>
    <name evidence="2" type="ORF">I5907_07100</name>
</gene>
<protein>
    <submittedName>
        <fullName evidence="2">DinB family protein</fullName>
    </submittedName>
</protein>
<dbReference type="Gene3D" id="1.20.120.450">
    <property type="entry name" value="dinb family like domain"/>
    <property type="match status" value="1"/>
</dbReference>
<evidence type="ECO:0000313" key="3">
    <source>
        <dbReference type="Proteomes" id="UP000628448"/>
    </source>
</evidence>
<dbReference type="InterPro" id="IPR024775">
    <property type="entry name" value="DinB-like"/>
</dbReference>
<evidence type="ECO:0000259" key="1">
    <source>
        <dbReference type="Pfam" id="PF12867"/>
    </source>
</evidence>
<dbReference type="AlphaFoldDB" id="A0A931E665"/>
<sequence>MNITTCIARHISEVFEGNNWTEVDIKQTLSDVTWEEATTITAASVNTIAALLFHLDFYNGVIMSRLNGINPVIDEHNGMNVPPIENERQWKQLQQKAFDSTARLAAMVEDFPEERLQELTQRGLQTYYKTLHGIAEHSHYHLGQMVLLKNLVRNMPKAG</sequence>
<dbReference type="InterPro" id="IPR034660">
    <property type="entry name" value="DinB/YfiT-like"/>
</dbReference>
<dbReference type="Proteomes" id="UP000628448">
    <property type="component" value="Unassembled WGS sequence"/>
</dbReference>
<dbReference type="SUPFAM" id="SSF109854">
    <property type="entry name" value="DinB/YfiT-like putative metalloenzymes"/>
    <property type="match status" value="1"/>
</dbReference>